<dbReference type="AlphaFoldDB" id="A0A366AZQ3"/>
<comment type="catalytic activity">
    <reaction evidence="1">
        <text>Hydrolyzes the link between N-acetylmuramoyl residues and L-amino acid residues in certain cell-wall glycopeptides.</text>
        <dbReference type="EC" id="3.5.1.28"/>
    </reaction>
</comment>
<keyword evidence="7" id="KW-1185">Reference proteome</keyword>
<dbReference type="GO" id="GO:0030288">
    <property type="term" value="C:outer membrane-bounded periplasmic space"/>
    <property type="evidence" value="ECO:0007669"/>
    <property type="project" value="TreeGrafter"/>
</dbReference>
<dbReference type="OrthoDB" id="9806267at2"/>
<dbReference type="SMART" id="SM00646">
    <property type="entry name" value="Ami_3"/>
    <property type="match status" value="1"/>
</dbReference>
<dbReference type="CDD" id="cd02696">
    <property type="entry name" value="MurNAc-LAA"/>
    <property type="match status" value="1"/>
</dbReference>
<dbReference type="Gene3D" id="3.40.630.40">
    <property type="entry name" value="Zn-dependent exopeptidases"/>
    <property type="match status" value="1"/>
</dbReference>
<organism evidence="6 7">
    <name type="scientific">Flavobacterium psychrolimnae</name>
    <dbReference type="NCBI Taxonomy" id="249351"/>
    <lineage>
        <taxon>Bacteria</taxon>
        <taxon>Pseudomonadati</taxon>
        <taxon>Bacteroidota</taxon>
        <taxon>Flavobacteriia</taxon>
        <taxon>Flavobacteriales</taxon>
        <taxon>Flavobacteriaceae</taxon>
        <taxon>Flavobacterium</taxon>
    </lineage>
</organism>
<feature type="domain" description="MurNAc-LAA" evidence="5">
    <location>
        <begin position="92"/>
        <end position="250"/>
    </location>
</feature>
<dbReference type="GO" id="GO:0008745">
    <property type="term" value="F:N-acetylmuramoyl-L-alanine amidase activity"/>
    <property type="evidence" value="ECO:0007669"/>
    <property type="project" value="UniProtKB-EC"/>
</dbReference>
<dbReference type="PANTHER" id="PTHR30404:SF0">
    <property type="entry name" value="N-ACETYLMURAMOYL-L-ALANINE AMIDASE AMIC"/>
    <property type="match status" value="1"/>
</dbReference>
<dbReference type="Proteomes" id="UP000253676">
    <property type="component" value="Unassembled WGS sequence"/>
</dbReference>
<comment type="caution">
    <text evidence="6">The sequence shown here is derived from an EMBL/GenBank/DDBJ whole genome shotgun (WGS) entry which is preliminary data.</text>
</comment>
<reference evidence="6 7" key="1">
    <citation type="submission" date="2018-07" db="EMBL/GenBank/DDBJ databases">
        <title>Complete genome sequence of Flavobacterium psychrolimnae LMG 22018.</title>
        <authorList>
            <person name="Kim D.-U."/>
        </authorList>
    </citation>
    <scope>NUCLEOTIDE SEQUENCE [LARGE SCALE GENOMIC DNA]</scope>
    <source>
        <strain evidence="6 7">LMG 22018</strain>
    </source>
</reference>
<dbReference type="FunFam" id="3.40.630.40:FF:000005">
    <property type="entry name" value="N-acetylmuramoyl-L-alanine amidase (AmiA)"/>
    <property type="match status" value="1"/>
</dbReference>
<protein>
    <recommendedName>
        <fullName evidence="2">N-acetylmuramoyl-L-alanine amidase</fullName>
        <ecNumber evidence="2">3.5.1.28</ecNumber>
    </recommendedName>
</protein>
<evidence type="ECO:0000256" key="1">
    <source>
        <dbReference type="ARBA" id="ARBA00001561"/>
    </source>
</evidence>
<dbReference type="EC" id="3.5.1.28" evidence="2"/>
<dbReference type="GO" id="GO:0009253">
    <property type="term" value="P:peptidoglycan catabolic process"/>
    <property type="evidence" value="ECO:0007669"/>
    <property type="project" value="InterPro"/>
</dbReference>
<evidence type="ECO:0000313" key="7">
    <source>
        <dbReference type="Proteomes" id="UP000253676"/>
    </source>
</evidence>
<name>A0A366AZQ3_9FLAO</name>
<sequence>MLKILKQTKIVFILLFLFFTVNIFSQSKTKFIVILDAGHGGKDPGNSYHGFVEKEIALKTTLKLEKLLEKEGGIQVIHTRKSDVFIELKDRPKKANSLDANLFISIHCNSVKNPVPFGTETFVMGLARSKGNLEIAKQENSVILLEKDYKQTYKGFDPKNPETLIGLKILQEDYLDRSINLASKIENNFKNKVHRKSRGIKQTPLWVLDAAYMPSVLIELGFLSNNEEGVFLNSNVGQNKMAQAIATAIIAYKKEYFGIQSGNTYQDTSTKKITENSTENSSKRTKSKLNIEKSVSKKSETRIQNSEVIFKVQFAAGNKNIELNPSNFKGLKNVSVRTNNGSFYKYAYGATSDYNVAKQNLKEVKSKGYSSAYIIAFSDGKNISVEEALK</sequence>
<feature type="region of interest" description="Disordered" evidence="4">
    <location>
        <begin position="268"/>
        <end position="289"/>
    </location>
</feature>
<gene>
    <name evidence="6" type="ORF">DR980_10070</name>
</gene>
<evidence type="ECO:0000256" key="3">
    <source>
        <dbReference type="ARBA" id="ARBA00022801"/>
    </source>
</evidence>
<keyword evidence="3" id="KW-0378">Hydrolase</keyword>
<proteinExistence type="predicted"/>
<accession>A0A366AZQ3</accession>
<dbReference type="EMBL" id="QNUX01000008">
    <property type="protein sequence ID" value="RBN50131.1"/>
    <property type="molecule type" value="Genomic_DNA"/>
</dbReference>
<evidence type="ECO:0000256" key="2">
    <source>
        <dbReference type="ARBA" id="ARBA00011901"/>
    </source>
</evidence>
<evidence type="ECO:0000259" key="5">
    <source>
        <dbReference type="SMART" id="SM00646"/>
    </source>
</evidence>
<dbReference type="InterPro" id="IPR002508">
    <property type="entry name" value="MurNAc-LAA_cat"/>
</dbReference>
<dbReference type="Pfam" id="PF01520">
    <property type="entry name" value="Amidase_3"/>
    <property type="match status" value="1"/>
</dbReference>
<dbReference type="InterPro" id="IPR050695">
    <property type="entry name" value="N-acetylmuramoyl_amidase_3"/>
</dbReference>
<dbReference type="SUPFAM" id="SSF53187">
    <property type="entry name" value="Zn-dependent exopeptidases"/>
    <property type="match status" value="1"/>
</dbReference>
<evidence type="ECO:0000313" key="6">
    <source>
        <dbReference type="EMBL" id="RBN50131.1"/>
    </source>
</evidence>
<dbReference type="PANTHER" id="PTHR30404">
    <property type="entry name" value="N-ACETYLMURAMOYL-L-ALANINE AMIDASE"/>
    <property type="match status" value="1"/>
</dbReference>
<evidence type="ECO:0000256" key="4">
    <source>
        <dbReference type="SAM" id="MobiDB-lite"/>
    </source>
</evidence>